<dbReference type="CDD" id="cd00075">
    <property type="entry name" value="HATPase"/>
    <property type="match status" value="1"/>
</dbReference>
<dbReference type="EC" id="2.7.13.3" evidence="2"/>
<feature type="transmembrane region" description="Helical" evidence="5">
    <location>
        <begin position="346"/>
        <end position="367"/>
    </location>
</feature>
<keyword evidence="5" id="KW-0812">Transmembrane</keyword>
<dbReference type="InterPro" id="IPR005467">
    <property type="entry name" value="His_kinase_dom"/>
</dbReference>
<sequence length="689" mass="76524">MRILNLLRVLNRLALPGWLVFSLVLVVCFILSPAWQSLPAKRLQLGTDLPMLALVDAQGSLTIDQVAALPDTDFTALDTPLNKGYTRDVYWLKVQAPYIAAGKIDPEQDPLWLEILPSYLDQVALYQYMDGAWRMRSSGDTATGEPRVHVRQLVFPLYTDQPFILRVQTSSPMQLDATIWRSSGLMTQFSAVEWASGIHQGINLMLALLIIGAALALRLRKLAAMAVAAIAVLIHGASDRGYLQIWLPDHLAHWGHLCVSLGTLMLPAALAWQMRELLTRDTRWRRMDRALLALGIIPLLCLPSIPLGRYQDWAWIGVGAPWAISALFAVVAWSNLLRDRASLVHVLMVVPSTMYGLMGLYVTAAYVGLASLPTIETSVFWQLNTLLVNIVITVAVGASLIQKFRDSMARQAQLLESLAKSEHALEERVRLRTAELLRAQNALQAALHSERTLRLEQRQFFNMVNHEFRTPLAVVDSAATEQLSFPSPDIDSQLERAAQIRRACRRLTALVDNCLISDRLDAPAFRLQLHRAPVMELVDDAAQLVHWSRRHRLRLDSAQAPAIWECDSTLIRIALSNLVDNAVKYAKAGEITVRARTDDRGQLELTVSDQGPGLAPELALRIFDRFERGHRSDQARGFGLGLWVARRIARLHGGDIQAAPSPEGGTSFTLTLPPHPAPAAQSKTLQTAT</sequence>
<feature type="transmembrane region" description="Helical" evidence="5">
    <location>
        <begin position="313"/>
        <end position="334"/>
    </location>
</feature>
<dbReference type="InterPro" id="IPR003661">
    <property type="entry name" value="HisK_dim/P_dom"/>
</dbReference>
<name>A0A1H3H2P8_9BURK</name>
<gene>
    <name evidence="7" type="ORF">SAMN05421547_102434</name>
</gene>
<protein>
    <recommendedName>
        <fullName evidence="2">histidine kinase</fullName>
        <ecNumber evidence="2">2.7.13.3</ecNumber>
    </recommendedName>
</protein>
<feature type="transmembrane region" description="Helical" evidence="5">
    <location>
        <begin position="222"/>
        <end position="238"/>
    </location>
</feature>
<dbReference type="InterPro" id="IPR011622">
    <property type="entry name" value="7TMR_DISM_rcpt_extracell_dom2"/>
</dbReference>
<evidence type="ECO:0000256" key="2">
    <source>
        <dbReference type="ARBA" id="ARBA00012438"/>
    </source>
</evidence>
<evidence type="ECO:0000313" key="7">
    <source>
        <dbReference type="EMBL" id="SDY09034.1"/>
    </source>
</evidence>
<dbReference type="InterPro" id="IPR036890">
    <property type="entry name" value="HATPase_C_sf"/>
</dbReference>
<dbReference type="Gene3D" id="3.30.565.10">
    <property type="entry name" value="Histidine kinase-like ATPase, C-terminal domain"/>
    <property type="match status" value="1"/>
</dbReference>
<dbReference type="PRINTS" id="PR00344">
    <property type="entry name" value="BCTRLSENSOR"/>
</dbReference>
<dbReference type="CDD" id="cd00082">
    <property type="entry name" value="HisKA"/>
    <property type="match status" value="1"/>
</dbReference>
<keyword evidence="5" id="KW-1133">Transmembrane helix</keyword>
<dbReference type="SMART" id="SM00388">
    <property type="entry name" value="HisKA"/>
    <property type="match status" value="1"/>
</dbReference>
<reference evidence="7 8" key="1">
    <citation type="submission" date="2016-10" db="EMBL/GenBank/DDBJ databases">
        <authorList>
            <person name="de Groot N.N."/>
        </authorList>
    </citation>
    <scope>NUCLEOTIDE SEQUENCE [LARGE SCALE GENOMIC DNA]</scope>
    <source>
        <strain evidence="7 8">LMG 24775</strain>
    </source>
</reference>
<dbReference type="Pfam" id="PF00512">
    <property type="entry name" value="HisKA"/>
    <property type="match status" value="1"/>
</dbReference>
<dbReference type="AlphaFoldDB" id="A0A1H3H2P8"/>
<dbReference type="GeneID" id="94690618"/>
<evidence type="ECO:0000256" key="3">
    <source>
        <dbReference type="ARBA" id="ARBA00022553"/>
    </source>
</evidence>
<feature type="transmembrane region" description="Helical" evidence="5">
    <location>
        <begin position="194"/>
        <end position="215"/>
    </location>
</feature>
<dbReference type="Gene3D" id="1.10.287.130">
    <property type="match status" value="1"/>
</dbReference>
<feature type="transmembrane region" description="Helical" evidence="5">
    <location>
        <begin position="250"/>
        <end position="270"/>
    </location>
</feature>
<dbReference type="GO" id="GO:0000155">
    <property type="term" value="F:phosphorelay sensor kinase activity"/>
    <property type="evidence" value="ECO:0007669"/>
    <property type="project" value="InterPro"/>
</dbReference>
<dbReference type="PANTHER" id="PTHR43547:SF2">
    <property type="entry name" value="HYBRID SIGNAL TRANSDUCTION HISTIDINE KINASE C"/>
    <property type="match status" value="1"/>
</dbReference>
<dbReference type="Pfam" id="PF07696">
    <property type="entry name" value="7TMR-DISMED2"/>
    <property type="match status" value="1"/>
</dbReference>
<proteinExistence type="predicted"/>
<comment type="catalytic activity">
    <reaction evidence="1">
        <text>ATP + protein L-histidine = ADP + protein N-phospho-L-histidine.</text>
        <dbReference type="EC" id="2.7.13.3"/>
    </reaction>
</comment>
<dbReference type="EMBL" id="FNPE01000002">
    <property type="protein sequence ID" value="SDY09034.1"/>
    <property type="molecule type" value="Genomic_DNA"/>
</dbReference>
<feature type="transmembrane region" description="Helical" evidence="5">
    <location>
        <begin position="290"/>
        <end position="307"/>
    </location>
</feature>
<evidence type="ECO:0000259" key="6">
    <source>
        <dbReference type="PROSITE" id="PS50109"/>
    </source>
</evidence>
<evidence type="ECO:0000256" key="4">
    <source>
        <dbReference type="SAM" id="MobiDB-lite"/>
    </source>
</evidence>
<keyword evidence="3" id="KW-0597">Phosphoprotein</keyword>
<dbReference type="PROSITE" id="PS50109">
    <property type="entry name" value="HIS_KIN"/>
    <property type="match status" value="1"/>
</dbReference>
<dbReference type="InterPro" id="IPR011623">
    <property type="entry name" value="7TMR_DISM_rcpt_extracell_dom1"/>
</dbReference>
<dbReference type="InterPro" id="IPR003594">
    <property type="entry name" value="HATPase_dom"/>
</dbReference>
<accession>A0A1H3H2P8</accession>
<evidence type="ECO:0000256" key="5">
    <source>
        <dbReference type="SAM" id="Phobius"/>
    </source>
</evidence>
<dbReference type="PANTHER" id="PTHR43547">
    <property type="entry name" value="TWO-COMPONENT HISTIDINE KINASE"/>
    <property type="match status" value="1"/>
</dbReference>
<dbReference type="Proteomes" id="UP000183417">
    <property type="component" value="Unassembled WGS sequence"/>
</dbReference>
<organism evidence="7 8">
    <name type="scientific">Delftia lacustris</name>
    <dbReference type="NCBI Taxonomy" id="558537"/>
    <lineage>
        <taxon>Bacteria</taxon>
        <taxon>Pseudomonadati</taxon>
        <taxon>Pseudomonadota</taxon>
        <taxon>Betaproteobacteria</taxon>
        <taxon>Burkholderiales</taxon>
        <taxon>Comamonadaceae</taxon>
        <taxon>Delftia</taxon>
    </lineage>
</organism>
<dbReference type="Pfam" id="PF07695">
    <property type="entry name" value="7TMR-DISM_7TM"/>
    <property type="match status" value="1"/>
</dbReference>
<dbReference type="SMART" id="SM00387">
    <property type="entry name" value="HATPase_c"/>
    <property type="match status" value="1"/>
</dbReference>
<dbReference type="SUPFAM" id="SSF55874">
    <property type="entry name" value="ATPase domain of HSP90 chaperone/DNA topoisomerase II/histidine kinase"/>
    <property type="match status" value="1"/>
</dbReference>
<dbReference type="InterPro" id="IPR036097">
    <property type="entry name" value="HisK_dim/P_sf"/>
</dbReference>
<keyword evidence="5" id="KW-0472">Membrane</keyword>
<dbReference type="RefSeq" id="WP_074921085.1">
    <property type="nucleotide sequence ID" value="NZ_CP141274.1"/>
</dbReference>
<evidence type="ECO:0000313" key="8">
    <source>
        <dbReference type="Proteomes" id="UP000183417"/>
    </source>
</evidence>
<feature type="domain" description="Histidine kinase" evidence="6">
    <location>
        <begin position="463"/>
        <end position="676"/>
    </location>
</feature>
<dbReference type="InterPro" id="IPR004358">
    <property type="entry name" value="Sig_transdc_His_kin-like_C"/>
</dbReference>
<feature type="transmembrane region" description="Helical" evidence="5">
    <location>
        <begin position="12"/>
        <end position="35"/>
    </location>
</feature>
<evidence type="ECO:0000256" key="1">
    <source>
        <dbReference type="ARBA" id="ARBA00000085"/>
    </source>
</evidence>
<dbReference type="Gene3D" id="2.60.40.2380">
    <property type="match status" value="1"/>
</dbReference>
<feature type="region of interest" description="Disordered" evidence="4">
    <location>
        <begin position="655"/>
        <end position="689"/>
    </location>
</feature>
<dbReference type="SUPFAM" id="SSF47384">
    <property type="entry name" value="Homodimeric domain of signal transducing histidine kinase"/>
    <property type="match status" value="1"/>
</dbReference>
<feature type="transmembrane region" description="Helical" evidence="5">
    <location>
        <begin position="379"/>
        <end position="401"/>
    </location>
</feature>
<dbReference type="Pfam" id="PF02518">
    <property type="entry name" value="HATPase_c"/>
    <property type="match status" value="1"/>
</dbReference>